<dbReference type="Gene3D" id="2.10.109.10">
    <property type="entry name" value="Umud Fragment, subunit A"/>
    <property type="match status" value="1"/>
</dbReference>
<dbReference type="InterPro" id="IPR036286">
    <property type="entry name" value="LexA/Signal_pep-like_sf"/>
</dbReference>
<dbReference type="CDD" id="cd06529">
    <property type="entry name" value="S24_LexA-like"/>
    <property type="match status" value="1"/>
</dbReference>
<dbReference type="InterPro" id="IPR001387">
    <property type="entry name" value="Cro/C1-type_HTH"/>
</dbReference>
<dbReference type="SMART" id="SM00530">
    <property type="entry name" value="HTH_XRE"/>
    <property type="match status" value="1"/>
</dbReference>
<comment type="caution">
    <text evidence="2">The sequence shown here is derived from an EMBL/GenBank/DDBJ whole genome shotgun (WGS) entry which is preliminary data.</text>
</comment>
<protein>
    <submittedName>
        <fullName evidence="2">S24 family peptidase</fullName>
    </submittedName>
</protein>
<keyword evidence="3" id="KW-1185">Reference proteome</keyword>
<dbReference type="InterPro" id="IPR010982">
    <property type="entry name" value="Lambda_DNA-bd_dom_sf"/>
</dbReference>
<dbReference type="EMBL" id="JBHSAB010000010">
    <property type="protein sequence ID" value="MFC3908679.1"/>
    <property type="molecule type" value="Genomic_DNA"/>
</dbReference>
<gene>
    <name evidence="2" type="ORF">ACFORL_06260</name>
</gene>
<dbReference type="PROSITE" id="PS50943">
    <property type="entry name" value="HTH_CROC1"/>
    <property type="match status" value="1"/>
</dbReference>
<proteinExistence type="predicted"/>
<sequence>MSYKIEKDVELHNILGELIKRDGITVAELARQVNLPQPSIQRIASGLYKNPRTTTLQPIANYFGITINQLRGYEPIPSLVTNESNLKSIPLVTISQMNNWPDSFTNIKQHVVCNQKMGANSFATFMPDCSMEPIIPRGAILLTDPGRCPHHKSYVIVKLQDYPEIIVRQLITDTEKHFVKPFSPELSHLEMRELKEYDKIIGVIIEIRYACEEY</sequence>
<feature type="domain" description="HTH cro/C1-type" evidence="1">
    <location>
        <begin position="17"/>
        <end position="70"/>
    </location>
</feature>
<evidence type="ECO:0000313" key="3">
    <source>
        <dbReference type="Proteomes" id="UP001595758"/>
    </source>
</evidence>
<accession>A0ABV8CFD6</accession>
<organism evidence="2 3">
    <name type="scientific">Legionella dresdenensis</name>
    <dbReference type="NCBI Taxonomy" id="450200"/>
    <lineage>
        <taxon>Bacteria</taxon>
        <taxon>Pseudomonadati</taxon>
        <taxon>Pseudomonadota</taxon>
        <taxon>Gammaproteobacteria</taxon>
        <taxon>Legionellales</taxon>
        <taxon>Legionellaceae</taxon>
        <taxon>Legionella</taxon>
    </lineage>
</organism>
<dbReference type="InterPro" id="IPR015927">
    <property type="entry name" value="Peptidase_S24_S26A/B/C"/>
</dbReference>
<dbReference type="RefSeq" id="WP_382342184.1">
    <property type="nucleotide sequence ID" value="NZ_JBHSAB010000010.1"/>
</dbReference>
<name>A0ABV8CFD6_9GAMM</name>
<dbReference type="InterPro" id="IPR039418">
    <property type="entry name" value="LexA-like"/>
</dbReference>
<evidence type="ECO:0000313" key="2">
    <source>
        <dbReference type="EMBL" id="MFC3908679.1"/>
    </source>
</evidence>
<dbReference type="SUPFAM" id="SSF51306">
    <property type="entry name" value="LexA/Signal peptidase"/>
    <property type="match status" value="1"/>
</dbReference>
<dbReference type="CDD" id="cd00093">
    <property type="entry name" value="HTH_XRE"/>
    <property type="match status" value="1"/>
</dbReference>
<evidence type="ECO:0000259" key="1">
    <source>
        <dbReference type="PROSITE" id="PS50943"/>
    </source>
</evidence>
<reference evidence="3" key="1">
    <citation type="journal article" date="2019" name="Int. J. Syst. Evol. Microbiol.">
        <title>The Global Catalogue of Microorganisms (GCM) 10K type strain sequencing project: providing services to taxonomists for standard genome sequencing and annotation.</title>
        <authorList>
            <consortium name="The Broad Institute Genomics Platform"/>
            <consortium name="The Broad Institute Genome Sequencing Center for Infectious Disease"/>
            <person name="Wu L."/>
            <person name="Ma J."/>
        </authorList>
    </citation>
    <scope>NUCLEOTIDE SEQUENCE [LARGE SCALE GENOMIC DNA]</scope>
    <source>
        <strain evidence="3">CCUG 59858</strain>
    </source>
</reference>
<dbReference type="Gene3D" id="1.10.260.40">
    <property type="entry name" value="lambda repressor-like DNA-binding domains"/>
    <property type="match status" value="1"/>
</dbReference>
<dbReference type="Proteomes" id="UP001595758">
    <property type="component" value="Unassembled WGS sequence"/>
</dbReference>
<dbReference type="SUPFAM" id="SSF47413">
    <property type="entry name" value="lambda repressor-like DNA-binding domains"/>
    <property type="match status" value="1"/>
</dbReference>
<dbReference type="Pfam" id="PF13443">
    <property type="entry name" value="HTH_26"/>
    <property type="match status" value="1"/>
</dbReference>
<dbReference type="Pfam" id="PF00717">
    <property type="entry name" value="Peptidase_S24"/>
    <property type="match status" value="1"/>
</dbReference>